<evidence type="ECO:0000313" key="2">
    <source>
        <dbReference type="EMBL" id="MBB4642263.1"/>
    </source>
</evidence>
<dbReference type="AlphaFoldDB" id="A0A840HWC8"/>
<dbReference type="EMBL" id="JACHOV010000010">
    <property type="protein sequence ID" value="MBB4642263.1"/>
    <property type="molecule type" value="Genomic_DNA"/>
</dbReference>
<keyword evidence="2" id="KW-0808">Transferase</keyword>
<gene>
    <name evidence="2" type="ORF">HNQ99_002588</name>
</gene>
<dbReference type="GO" id="GO:0000155">
    <property type="term" value="F:phosphorelay sensor kinase activity"/>
    <property type="evidence" value="ECO:0007669"/>
    <property type="project" value="InterPro"/>
</dbReference>
<comment type="caution">
    <text evidence="2">The sequence shown here is derived from an EMBL/GenBank/DDBJ whole genome shotgun (WGS) entry which is preliminary data.</text>
</comment>
<accession>A0A840HWC8</accession>
<dbReference type="InterPro" id="IPR027417">
    <property type="entry name" value="P-loop_NTPase"/>
</dbReference>
<protein>
    <submittedName>
        <fullName evidence="2">Serine kinase of HPr protein (Carbohydrate metabolism regulator)</fullName>
    </submittedName>
</protein>
<dbReference type="InterPro" id="IPR011104">
    <property type="entry name" value="Hpr_kin/Pase_C"/>
</dbReference>
<dbReference type="Pfam" id="PF07475">
    <property type="entry name" value="Hpr_kinase_C"/>
    <property type="match status" value="1"/>
</dbReference>
<dbReference type="Gene3D" id="3.40.50.300">
    <property type="entry name" value="P-loop containing nucleotide triphosphate hydrolases"/>
    <property type="match status" value="1"/>
</dbReference>
<name>A0A840HWC8_9SPHN</name>
<evidence type="ECO:0000259" key="1">
    <source>
        <dbReference type="Pfam" id="PF07475"/>
    </source>
</evidence>
<dbReference type="CDD" id="cd01918">
    <property type="entry name" value="HprK_C"/>
    <property type="match status" value="1"/>
</dbReference>
<organism evidence="2 3">
    <name type="scientific">Rhizorhapis suberifaciens</name>
    <name type="common">corky root of lettuce</name>
    <dbReference type="NCBI Taxonomy" id="13656"/>
    <lineage>
        <taxon>Bacteria</taxon>
        <taxon>Pseudomonadati</taxon>
        <taxon>Pseudomonadota</taxon>
        <taxon>Alphaproteobacteria</taxon>
        <taxon>Sphingomonadales</taxon>
        <taxon>Sphingomonadaceae</taxon>
        <taxon>Rhizorhapis</taxon>
    </lineage>
</organism>
<dbReference type="SUPFAM" id="SSF53795">
    <property type="entry name" value="PEP carboxykinase-like"/>
    <property type="match status" value="1"/>
</dbReference>
<dbReference type="Proteomes" id="UP000575068">
    <property type="component" value="Unassembled WGS sequence"/>
</dbReference>
<reference evidence="2 3" key="1">
    <citation type="submission" date="2020-08" db="EMBL/GenBank/DDBJ databases">
        <title>Genomic Encyclopedia of Type Strains, Phase IV (KMG-IV): sequencing the most valuable type-strain genomes for metagenomic binning, comparative biology and taxonomic classification.</title>
        <authorList>
            <person name="Goeker M."/>
        </authorList>
    </citation>
    <scope>NUCLEOTIDE SEQUENCE [LARGE SCALE GENOMIC DNA]</scope>
    <source>
        <strain evidence="2 3">DSM 7465</strain>
    </source>
</reference>
<keyword evidence="2" id="KW-0418">Kinase</keyword>
<dbReference type="GO" id="GO:0005524">
    <property type="term" value="F:ATP binding"/>
    <property type="evidence" value="ECO:0007669"/>
    <property type="project" value="InterPro"/>
</dbReference>
<dbReference type="RefSeq" id="WP_184476145.1">
    <property type="nucleotide sequence ID" value="NZ_JACHOV010000010.1"/>
</dbReference>
<proteinExistence type="predicted"/>
<sequence>MAALSSETLHCSTVSIAGRAVMIEGRSGSGKSDLALRLIDRGAILVSDDYTVARRKGELLLASPPDTIAGKIEVRGLGVIDMDYLADQAVALVVQLFDSVDRMPLDPDVRVIAGISVPVMKIAPLEGSAPIKVEMAMEKYGLNVGAHG</sequence>
<feature type="domain" description="HPr kinase/phosphorylase C-terminal" evidence="1">
    <location>
        <begin position="6"/>
        <end position="127"/>
    </location>
</feature>
<evidence type="ECO:0000313" key="3">
    <source>
        <dbReference type="Proteomes" id="UP000575068"/>
    </source>
</evidence>
<keyword evidence="3" id="KW-1185">Reference proteome</keyword>
<dbReference type="GO" id="GO:0006109">
    <property type="term" value="P:regulation of carbohydrate metabolic process"/>
    <property type="evidence" value="ECO:0007669"/>
    <property type="project" value="InterPro"/>
</dbReference>